<keyword evidence="2" id="KW-1185">Reference proteome</keyword>
<dbReference type="SUPFAM" id="SSF52467">
    <property type="entry name" value="DHS-like NAD/FAD-binding domain"/>
    <property type="match status" value="1"/>
</dbReference>
<reference evidence="1 2" key="1">
    <citation type="journal article" date="2014" name="Appl. Environ. Microbiol.">
        <title>Gut symbionts from distinct hosts exhibit genotoxic activity via divergent colibactin biosynthetic pathways.</title>
        <authorList>
            <person name="Engel P."/>
            <person name="Vizcaino M.I."/>
            <person name="Crawford J.M."/>
        </authorList>
    </citation>
    <scope>NUCLEOTIDE SEQUENCE [LARGE SCALE GENOMIC DNA]</scope>
    <source>
        <strain evidence="1 2">PEB0191</strain>
    </source>
</reference>
<organism evidence="1 2">
    <name type="scientific">Frischella perrara</name>
    <dbReference type="NCBI Taxonomy" id="1267021"/>
    <lineage>
        <taxon>Bacteria</taxon>
        <taxon>Pseudomonadati</taxon>
        <taxon>Pseudomonadota</taxon>
        <taxon>Gammaproteobacteria</taxon>
        <taxon>Orbales</taxon>
        <taxon>Orbaceae</taxon>
        <taxon>Frischella</taxon>
    </lineage>
</organism>
<dbReference type="InterPro" id="IPR029035">
    <property type="entry name" value="DHS-like_NAD/FAD-binding_dom"/>
</dbReference>
<proteinExistence type="predicted"/>
<gene>
    <name evidence="1" type="ORF">FPB0191_00661</name>
</gene>
<evidence type="ECO:0000313" key="2">
    <source>
        <dbReference type="Proteomes" id="UP000030901"/>
    </source>
</evidence>
<dbReference type="AlphaFoldDB" id="A0A0A7S5G6"/>
<sequence>MSDNKEFLYKIEYLVDKNVNFLFGSGASAEYIPTLRINEHDSYETILTDKKLEPFQNFIYWHYYKQIISRTFCTFPEEDFEQEKYNKTFESYCNFIQELVDFLNRRSANQIKRANIFTTNYDLFFEKAADKLQEKNKFNLNDGSLGLIERYLNISNFHISCWHQGTHDQYRYELPTINLIKLHGSVSWIKENDNTIKITYPTILPDNLNKEIDNDISLKDVLNAYESYGIDSLSEFVGLSKQDKTDLSNFFECYKKLALVNPTKKKFEETVFQQHYYQALRLLSYELEKPQTVLVCFGFSFKDEHITEIIKRSLTNPTLKIFIFCYKQSTKDEIKSVIDDSRITYFCPNNQKFKINFTEFYNYIFQLYESKDIVCTNS</sequence>
<dbReference type="KEGG" id="fpp:FPB0191_00661"/>
<dbReference type="EMBL" id="CP009056">
    <property type="protein sequence ID" value="AJA44491.1"/>
    <property type="molecule type" value="Genomic_DNA"/>
</dbReference>
<dbReference type="RefSeq" id="WP_052236729.1">
    <property type="nucleotide sequence ID" value="NZ_CP009056.1"/>
</dbReference>
<dbReference type="OrthoDB" id="9812283at2"/>
<dbReference type="HOGENOM" id="CLU_042788_0_0_6"/>
<evidence type="ECO:0000313" key="1">
    <source>
        <dbReference type="EMBL" id="AJA44491.1"/>
    </source>
</evidence>
<dbReference type="STRING" id="1267021.FPB0191_00661"/>
<protein>
    <submittedName>
        <fullName evidence="1">SIR2-like domain protein</fullName>
    </submittedName>
</protein>
<accession>A0A0A7S5G6</accession>
<dbReference type="Proteomes" id="UP000030901">
    <property type="component" value="Chromosome"/>
</dbReference>
<name>A0A0A7S5G6_FRIPE</name>